<dbReference type="EMBL" id="AODF01000024">
    <property type="protein sequence ID" value="EUJ30261.1"/>
    <property type="molecule type" value="Genomic_DNA"/>
</dbReference>
<feature type="domain" description="Competence protein CoiA C-terminal" evidence="2">
    <location>
        <begin position="162"/>
        <end position="291"/>
    </location>
</feature>
<dbReference type="InterPro" id="IPR057252">
    <property type="entry name" value="CoiA_C"/>
</dbReference>
<feature type="domain" description="Competence protein CoiA nuclease-like" evidence="1">
    <location>
        <begin position="2"/>
        <end position="133"/>
    </location>
</feature>
<protein>
    <submittedName>
        <fullName evidence="3">CoiA-like family protein</fullName>
    </submittedName>
</protein>
<dbReference type="Pfam" id="PF06054">
    <property type="entry name" value="CoiA_nuc"/>
    <property type="match status" value="1"/>
</dbReference>
<name>A0ABN0RDQ1_9LIST</name>
<evidence type="ECO:0000259" key="2">
    <source>
        <dbReference type="Pfam" id="PF25166"/>
    </source>
</evidence>
<sequence length="300" mass="35368">MLGKQTLAKWLAYQGHEVELESFLKLIKRQADILVDGQMVIEFQCSTVPIEQLIERNYDYSELPLNTIWLLGQRVSESKLGYSISKFQLGFVRKTSLLGYYLLFFSPEKKQFECIHHLIHAGGKHFYGQKLVLGLHLSVRDMELKMSKARAYSSSRERNVRCDRARLCYYYAKFKQHSKFMNHLYQSGFALQNLPDQVGVQLDKQFLVHTPPVEWQFGLWLDFFDRLEPGDIFGFESISERFSKSVRVMKTIVLDSDEHLELLRDYLLYLEESDILVEFAEGRFRMKQKMKWHGNPRILS</sequence>
<evidence type="ECO:0000259" key="1">
    <source>
        <dbReference type="Pfam" id="PF06054"/>
    </source>
</evidence>
<organism evidence="3 4">
    <name type="scientific">Listeria floridensis FSL S10-1187</name>
    <dbReference type="NCBI Taxonomy" id="1265817"/>
    <lineage>
        <taxon>Bacteria</taxon>
        <taxon>Bacillati</taxon>
        <taxon>Bacillota</taxon>
        <taxon>Bacilli</taxon>
        <taxon>Bacillales</taxon>
        <taxon>Listeriaceae</taxon>
        <taxon>Listeria</taxon>
    </lineage>
</organism>
<reference evidence="3 4" key="1">
    <citation type="journal article" date="2014" name="Int. J. Syst. Evol. Microbiol.">
        <title>Listeria floridensis sp. nov., Listeria aquatica sp. nov., Listeria cornellensis sp. nov., Listeria riparia sp. nov. and Listeria grandensis sp. nov., from agricultural and natural environments.</title>
        <authorList>
            <person name="den Bakker H.C."/>
            <person name="Warchocki S."/>
            <person name="Wright E.M."/>
            <person name="Allred A.F."/>
            <person name="Ahlstrom C."/>
            <person name="Manuel C.S."/>
            <person name="Stasiewicz M.J."/>
            <person name="Burrell A."/>
            <person name="Roof S."/>
            <person name="Strawn L."/>
            <person name="Fortes E.D."/>
            <person name="Nightingale K.K."/>
            <person name="Kephart D."/>
            <person name="Wiedmann M."/>
        </authorList>
    </citation>
    <scope>NUCLEOTIDE SEQUENCE [LARGE SCALE GENOMIC DNA]</scope>
    <source>
        <strain evidence="3 4">FSL S10-1187</strain>
    </source>
</reference>
<evidence type="ECO:0000313" key="3">
    <source>
        <dbReference type="EMBL" id="EUJ30261.1"/>
    </source>
</evidence>
<accession>A0ABN0RDQ1</accession>
<comment type="caution">
    <text evidence="3">The sequence shown here is derived from an EMBL/GenBank/DDBJ whole genome shotgun (WGS) entry which is preliminary data.</text>
</comment>
<dbReference type="Pfam" id="PF25166">
    <property type="entry name" value="CoiA_C"/>
    <property type="match status" value="1"/>
</dbReference>
<keyword evidence="4" id="KW-1185">Reference proteome</keyword>
<evidence type="ECO:0000313" key="4">
    <source>
        <dbReference type="Proteomes" id="UP000019249"/>
    </source>
</evidence>
<gene>
    <name evidence="3" type="ORF">MFLO_10568</name>
</gene>
<proteinExistence type="predicted"/>
<dbReference type="Proteomes" id="UP000019249">
    <property type="component" value="Unassembled WGS sequence"/>
</dbReference>
<dbReference type="InterPro" id="IPR010330">
    <property type="entry name" value="CoiA_nuc"/>
</dbReference>